<evidence type="ECO:0000313" key="1">
    <source>
        <dbReference type="EMBL" id="EEG33819.1"/>
    </source>
</evidence>
<dbReference type="Proteomes" id="UP000004457">
    <property type="component" value="Unassembled WGS sequence"/>
</dbReference>
<gene>
    <name evidence="1" type="ORF">NEIFLAOT_01082</name>
</gene>
<sequence>MLIHHLNSLKSCGIGVEFRANLVQPQKLKSKGRLKVEFQTAFV</sequence>
<keyword evidence="2" id="KW-1185">Reference proteome</keyword>
<dbReference type="AlphaFoldDB" id="C0EMB1"/>
<accession>C0EMB1</accession>
<protein>
    <submittedName>
        <fullName evidence="1">Uncharacterized protein</fullName>
    </submittedName>
</protein>
<reference evidence="1 2" key="1">
    <citation type="submission" date="2009-01" db="EMBL/GenBank/DDBJ databases">
        <authorList>
            <person name="Fulton L."/>
            <person name="Clifton S."/>
            <person name="Chinwalla A.T."/>
            <person name="Mitreva M."/>
            <person name="Sodergren E."/>
            <person name="Weinstock G."/>
            <person name="Clifton S."/>
            <person name="Dooling D.J."/>
            <person name="Fulton B."/>
            <person name="Minx P."/>
            <person name="Pepin K.H."/>
            <person name="Johnson M."/>
            <person name="Bhonagiri V."/>
            <person name="Nash W.E."/>
            <person name="Mardis E.R."/>
            <person name="Wilson R.K."/>
        </authorList>
    </citation>
    <scope>NUCLEOTIDE SEQUENCE [LARGE SCALE GENOMIC DNA]</scope>
    <source>
        <strain evidence="1 2">NRL30031/H210</strain>
    </source>
</reference>
<proteinExistence type="predicted"/>
<name>C0EMB1_NEIFL</name>
<dbReference type="EMBL" id="ACEN01000028">
    <property type="protein sequence ID" value="EEG33819.1"/>
    <property type="molecule type" value="Genomic_DNA"/>
</dbReference>
<comment type="caution">
    <text evidence="1">The sequence shown here is derived from an EMBL/GenBank/DDBJ whole genome shotgun (WGS) entry which is preliminary data.</text>
</comment>
<evidence type="ECO:0000313" key="2">
    <source>
        <dbReference type="Proteomes" id="UP000004457"/>
    </source>
</evidence>
<organism evidence="1 2">
    <name type="scientific">Neisseria flavescens NRL30031/H210</name>
    <dbReference type="NCBI Taxonomy" id="546264"/>
    <lineage>
        <taxon>Bacteria</taxon>
        <taxon>Pseudomonadati</taxon>
        <taxon>Pseudomonadota</taxon>
        <taxon>Betaproteobacteria</taxon>
        <taxon>Neisseriales</taxon>
        <taxon>Neisseriaceae</taxon>
        <taxon>Neisseria</taxon>
    </lineage>
</organism>